<keyword evidence="2" id="KW-1133">Transmembrane helix</keyword>
<evidence type="ECO:0000256" key="1">
    <source>
        <dbReference type="SAM" id="MobiDB-lite"/>
    </source>
</evidence>
<feature type="region of interest" description="Disordered" evidence="1">
    <location>
        <begin position="174"/>
        <end position="235"/>
    </location>
</feature>
<feature type="compositionally biased region" description="Polar residues" evidence="1">
    <location>
        <begin position="1095"/>
        <end position="1107"/>
    </location>
</feature>
<feature type="compositionally biased region" description="Low complexity" evidence="1">
    <location>
        <begin position="186"/>
        <end position="196"/>
    </location>
</feature>
<feature type="region of interest" description="Disordered" evidence="1">
    <location>
        <begin position="399"/>
        <end position="432"/>
    </location>
</feature>
<feature type="region of interest" description="Disordered" evidence="1">
    <location>
        <begin position="672"/>
        <end position="715"/>
    </location>
</feature>
<feature type="compositionally biased region" description="Polar residues" evidence="1">
    <location>
        <begin position="860"/>
        <end position="870"/>
    </location>
</feature>
<keyword evidence="2" id="KW-0812">Transmembrane</keyword>
<feature type="compositionally biased region" description="Basic residues" evidence="1">
    <location>
        <begin position="211"/>
        <end position="221"/>
    </location>
</feature>
<sequence>MPKLVSRDASSTAGATSSGSGVSLGVIIAVVVVGTIFLAVGGGLLCAWVARRKRHKRRQFRRQEEEEACKKQMMAVSMMRDSDEGSLPADRRISGDAGAKAAAAAAAAAAATNYFHPGGKPISDCSSSTCCSLASTRDSFSTMDGDFEGSGMTWWWLWRWRRFWHNQRRWVRRQKQRSAMVLGRTGSNSSGSSQGNEIKQQSQHNRCQHDHGHHGHHHHRRGTIDGSPRKLRRRRPETSIIASTNSLFFSAFVGENDNNGDANANHAASGEIGLRAPPPTFSIIRANSFPQRPPPPSEHQRLLPPNGPPNGNRSSMPNMTPRQQNARYRPQQQQQGPNQMMQQGPSLQPPPPISTRTLPRPPQPALIIPDQPESHIPPGVPFYPNMPPQQQHQMMIMMMQQQQSQLQQQIRQQHLQQQQQRQSRQGHKQNNFSTDTALTEILRSTEQRLAQLQGQQPESLDSMKRSSMTILKTAEADNESVKRISQTSGSDADSMVASDNARNNKGSKDERDTSPIVDAIQTALSSPSKSPNKNRVAAGTLVMAGSNVLAHPMMLPAQTLLLPLPAPSLPSSSPETRSPSSVYSSSGDSSRSSLSTVYSVDERSEKGTVSSKATAKGGVRIANSDDETQNDRILAGLGITVNTTESQFVEAKKSDDLQVTLANTTLVPAALATPKSRASRGMSVSAAAAPDPPPRSPKRSVGVGQPMPKGSGVMIPHRVSGNNMRNMVYNNMSHGNVGNSMQNRSSNGPSPNRNRHRRNGSVWQQAPLPQQMQQYGMMMNNANVRLSFNGSNMQGGAGSRPNSGHFGVNTAVRVLVTSPSKPDTNTDGNEIVDLSDEKTPTSASSMADPTSPVAWRNSMVAASSTASSPNRAAGGDRSLLQSSPTLAPEDEHSLVPGRANPRTSWGSVNGLPPNPPKHGRHSFNEHIEALRVVESEEDQFRRSVRPLPHPPSFGSFNNLNAIQQNMNTNNLTVVAAAAELRRMNSTAYSEASSCYSNVTSNPSHANPQTFISTAPSAMGLTQPRRNGRRRNSSAGESASSTAQRNSIVGSRQYLALGKKRVSQVPSTVSGYDKENRDVSNKRSSAPPTSRAAPQRSRSTKSMTTTGTALLRVDENPASGASTPSGTPGKSTPSKGLTPSATASSNLSTGSNPSTPKAKAGRPLRKSPSRSTQVGCVPAATATGSPVGKLRGKSMMGPATPTRNNGSVRQPTSRDSLGLYDQDGFLLSSPSRKV</sequence>
<feature type="compositionally biased region" description="Pro residues" evidence="1">
    <location>
        <begin position="347"/>
        <end position="364"/>
    </location>
</feature>
<feature type="compositionally biased region" description="Basic and acidic residues" evidence="1">
    <location>
        <begin position="1071"/>
        <end position="1080"/>
    </location>
</feature>
<feature type="compositionally biased region" description="Low complexity" evidence="1">
    <location>
        <begin position="309"/>
        <end position="345"/>
    </location>
</feature>
<feature type="compositionally biased region" description="Low complexity" evidence="1">
    <location>
        <begin position="566"/>
        <end position="599"/>
    </location>
</feature>
<feature type="compositionally biased region" description="Polar residues" evidence="1">
    <location>
        <begin position="1200"/>
        <end position="1214"/>
    </location>
</feature>
<feature type="region of interest" description="Disordered" evidence="1">
    <location>
        <begin position="817"/>
        <end position="921"/>
    </location>
</feature>
<feature type="region of interest" description="Disordered" evidence="1">
    <location>
        <begin position="262"/>
        <end position="378"/>
    </location>
</feature>
<feature type="compositionally biased region" description="Low complexity" evidence="1">
    <location>
        <begin position="399"/>
        <end position="423"/>
    </location>
</feature>
<feature type="region of interest" description="Disordered" evidence="1">
    <location>
        <begin position="1"/>
        <end position="20"/>
    </location>
</feature>
<reference evidence="3 4" key="1">
    <citation type="submission" date="2024-01" db="EMBL/GenBank/DDBJ databases">
        <authorList>
            <person name="Allen C."/>
            <person name="Tagirdzhanova G."/>
        </authorList>
    </citation>
    <scope>NUCLEOTIDE SEQUENCE [LARGE SCALE GENOMIC DNA]</scope>
</reference>
<organism evidence="3 4">
    <name type="scientific">Sporothrix eucalyptigena</name>
    <dbReference type="NCBI Taxonomy" id="1812306"/>
    <lineage>
        <taxon>Eukaryota</taxon>
        <taxon>Fungi</taxon>
        <taxon>Dikarya</taxon>
        <taxon>Ascomycota</taxon>
        <taxon>Pezizomycotina</taxon>
        <taxon>Sordariomycetes</taxon>
        <taxon>Sordariomycetidae</taxon>
        <taxon>Ophiostomatales</taxon>
        <taxon>Ophiostomataceae</taxon>
        <taxon>Sporothrix</taxon>
    </lineage>
</organism>
<keyword evidence="2" id="KW-0472">Membrane</keyword>
<name>A0ABP0BZQ8_9PEZI</name>
<proteinExistence type="predicted"/>
<feature type="compositionally biased region" description="Polar residues" evidence="1">
    <location>
        <begin position="998"/>
        <end position="1015"/>
    </location>
</feature>
<feature type="compositionally biased region" description="Low complexity" evidence="1">
    <location>
        <begin position="743"/>
        <end position="752"/>
    </location>
</feature>
<feature type="compositionally biased region" description="Polar residues" evidence="1">
    <location>
        <begin position="1118"/>
        <end position="1154"/>
    </location>
</feature>
<evidence type="ECO:0000256" key="2">
    <source>
        <dbReference type="SAM" id="Phobius"/>
    </source>
</evidence>
<feature type="region of interest" description="Disordered" evidence="1">
    <location>
        <begin position="998"/>
        <end position="1046"/>
    </location>
</feature>
<feature type="transmembrane region" description="Helical" evidence="2">
    <location>
        <begin position="26"/>
        <end position="50"/>
    </location>
</feature>
<comment type="caution">
    <text evidence="3">The sequence shown here is derived from an EMBL/GenBank/DDBJ whole genome shotgun (WGS) entry which is preliminary data.</text>
</comment>
<feature type="region of interest" description="Disordered" evidence="1">
    <location>
        <begin position="566"/>
        <end position="615"/>
    </location>
</feature>
<dbReference type="EMBL" id="CAWUHD010000057">
    <property type="protein sequence ID" value="CAK7224881.1"/>
    <property type="molecule type" value="Genomic_DNA"/>
</dbReference>
<feature type="region of interest" description="Disordered" evidence="1">
    <location>
        <begin position="732"/>
        <end position="764"/>
    </location>
</feature>
<feature type="compositionally biased region" description="Polar residues" evidence="1">
    <location>
        <begin position="732"/>
        <end position="742"/>
    </location>
</feature>
<feature type="region of interest" description="Disordered" evidence="1">
    <location>
        <begin position="1058"/>
        <end position="1233"/>
    </location>
</feature>
<evidence type="ECO:0000313" key="4">
    <source>
        <dbReference type="Proteomes" id="UP001642482"/>
    </source>
</evidence>
<gene>
    <name evidence="3" type="ORF">SEUCBS140593_005714</name>
</gene>
<accession>A0ABP0BZQ8</accession>
<feature type="compositionally biased region" description="Low complexity" evidence="1">
    <location>
        <begin position="10"/>
        <end position="20"/>
    </location>
</feature>
<keyword evidence="4" id="KW-1185">Reference proteome</keyword>
<feature type="compositionally biased region" description="Polar residues" evidence="1">
    <location>
        <begin position="817"/>
        <end position="828"/>
    </location>
</feature>
<dbReference type="Proteomes" id="UP001642482">
    <property type="component" value="Unassembled WGS sequence"/>
</dbReference>
<feature type="compositionally biased region" description="Basic residues" evidence="1">
    <location>
        <begin position="1158"/>
        <end position="1167"/>
    </location>
</feature>
<protein>
    <submittedName>
        <fullName evidence="3">Uncharacterized protein</fullName>
    </submittedName>
</protein>
<evidence type="ECO:0000313" key="3">
    <source>
        <dbReference type="EMBL" id="CAK7224881.1"/>
    </source>
</evidence>
<feature type="region of interest" description="Disordered" evidence="1">
    <location>
        <begin position="473"/>
        <end position="515"/>
    </location>
</feature>